<feature type="non-terminal residue" evidence="2">
    <location>
        <position position="196"/>
    </location>
</feature>
<gene>
    <name evidence="2" type="ORF">EJB05_57394</name>
</gene>
<organism evidence="2 3">
    <name type="scientific">Eragrostis curvula</name>
    <name type="common">weeping love grass</name>
    <dbReference type="NCBI Taxonomy" id="38414"/>
    <lineage>
        <taxon>Eukaryota</taxon>
        <taxon>Viridiplantae</taxon>
        <taxon>Streptophyta</taxon>
        <taxon>Embryophyta</taxon>
        <taxon>Tracheophyta</taxon>
        <taxon>Spermatophyta</taxon>
        <taxon>Magnoliopsida</taxon>
        <taxon>Liliopsida</taxon>
        <taxon>Poales</taxon>
        <taxon>Poaceae</taxon>
        <taxon>PACMAD clade</taxon>
        <taxon>Chloridoideae</taxon>
        <taxon>Eragrostideae</taxon>
        <taxon>Eragrostidinae</taxon>
        <taxon>Eragrostis</taxon>
    </lineage>
</organism>
<dbReference type="Proteomes" id="UP000324897">
    <property type="component" value="Unassembled WGS sequence"/>
</dbReference>
<proteinExistence type="predicted"/>
<name>A0A5J9SF04_9POAL</name>
<evidence type="ECO:0000256" key="1">
    <source>
        <dbReference type="SAM" id="MobiDB-lite"/>
    </source>
</evidence>
<protein>
    <submittedName>
        <fullName evidence="2">Uncharacterized protein</fullName>
    </submittedName>
</protein>
<feature type="region of interest" description="Disordered" evidence="1">
    <location>
        <begin position="136"/>
        <end position="196"/>
    </location>
</feature>
<keyword evidence="3" id="KW-1185">Reference proteome</keyword>
<feature type="non-terminal residue" evidence="2">
    <location>
        <position position="1"/>
    </location>
</feature>
<evidence type="ECO:0000313" key="3">
    <source>
        <dbReference type="Proteomes" id="UP000324897"/>
    </source>
</evidence>
<reference evidence="2 3" key="1">
    <citation type="journal article" date="2019" name="Sci. Rep.">
        <title>A high-quality genome of Eragrostis curvula grass provides insights into Poaceae evolution and supports new strategies to enhance forage quality.</title>
        <authorList>
            <person name="Carballo J."/>
            <person name="Santos B.A.C.M."/>
            <person name="Zappacosta D."/>
            <person name="Garbus I."/>
            <person name="Selva J.P."/>
            <person name="Gallo C.A."/>
            <person name="Diaz A."/>
            <person name="Albertini E."/>
            <person name="Caccamo M."/>
            <person name="Echenique V."/>
        </authorList>
    </citation>
    <scope>NUCLEOTIDE SEQUENCE [LARGE SCALE GENOMIC DNA]</scope>
    <source>
        <strain evidence="3">cv. Victoria</strain>
        <tissue evidence="2">Leaf</tissue>
    </source>
</reference>
<feature type="compositionally biased region" description="Polar residues" evidence="1">
    <location>
        <begin position="136"/>
        <end position="150"/>
    </location>
</feature>
<evidence type="ECO:0000313" key="2">
    <source>
        <dbReference type="EMBL" id="TVT97366.1"/>
    </source>
</evidence>
<comment type="caution">
    <text evidence="2">The sequence shown here is derived from an EMBL/GenBank/DDBJ whole genome shotgun (WGS) entry which is preliminary data.</text>
</comment>
<dbReference type="AlphaFoldDB" id="A0A5J9SF04"/>
<accession>A0A5J9SF04</accession>
<dbReference type="EMBL" id="RWGY01001014">
    <property type="protein sequence ID" value="TVT97366.1"/>
    <property type="molecule type" value="Genomic_DNA"/>
</dbReference>
<dbReference type="Gramene" id="TVT97366">
    <property type="protein sequence ID" value="TVT97366"/>
    <property type="gene ID" value="EJB05_57394"/>
</dbReference>
<sequence>MSSSVPTPKWLPEGMDPKSSFLLEIKLVANPRTRRKDYSCFSFTKVVDCDTTNFKDFVESIVDEFPPGYKEVLTIQYYDERSKSFPPVETDQHLMAMFEKYTKTKSVTIGPLKRRKVITKASTESSSSIVPFQDEGTTLSMTYPPSQISEPATKKKGKSAKSDSARTIKPKSGSGSNQLEVHGDQAQKVDVAATIK</sequence>
<dbReference type="OrthoDB" id="682203at2759"/>